<dbReference type="GO" id="GO:0009307">
    <property type="term" value="P:DNA restriction-modification system"/>
    <property type="evidence" value="ECO:0007669"/>
    <property type="project" value="UniProtKB-KW"/>
</dbReference>
<protein>
    <recommendedName>
        <fullName evidence="4">Type I restriction modification DNA specificity domain-containing protein</fullName>
    </recommendedName>
</protein>
<gene>
    <name evidence="5" type="ORF">SG0102_17920</name>
</gene>
<dbReference type="Proteomes" id="UP000268059">
    <property type="component" value="Chromosome"/>
</dbReference>
<organism evidence="5 6">
    <name type="scientific">Intestinibaculum porci</name>
    <dbReference type="NCBI Taxonomy" id="2487118"/>
    <lineage>
        <taxon>Bacteria</taxon>
        <taxon>Bacillati</taxon>
        <taxon>Bacillota</taxon>
        <taxon>Erysipelotrichia</taxon>
        <taxon>Erysipelotrichales</taxon>
        <taxon>Erysipelotrichaceae</taxon>
        <taxon>Intestinibaculum</taxon>
    </lineage>
</organism>
<dbReference type="PANTHER" id="PTHR30408:SF12">
    <property type="entry name" value="TYPE I RESTRICTION ENZYME MJAVIII SPECIFICITY SUBUNIT"/>
    <property type="match status" value="1"/>
</dbReference>
<dbReference type="REBASE" id="278631">
    <property type="entry name" value="S.Eba102ORF17930P"/>
</dbReference>
<evidence type="ECO:0000313" key="5">
    <source>
        <dbReference type="EMBL" id="BBH26858.1"/>
    </source>
</evidence>
<reference evidence="5 6" key="1">
    <citation type="submission" date="2018-11" db="EMBL/GenBank/DDBJ databases">
        <title>Novel Erysipelotrichaceae bacterium isolated from small intestine of a swine.</title>
        <authorList>
            <person name="Kim J.S."/>
            <person name="Choe H."/>
            <person name="Lee Y.R."/>
            <person name="Kim K.M."/>
            <person name="Park D.S."/>
        </authorList>
    </citation>
    <scope>NUCLEOTIDE SEQUENCE [LARGE SCALE GENOMIC DNA]</scope>
    <source>
        <strain evidence="5 6">SG0102</strain>
    </source>
</reference>
<sequence length="377" mass="43839">MALTKYKLGDLIQLLDNRNTELIYGIDDVRGVNNLKELMPTKADISGRDLSKFQIVYPDEFVFNHRTSRNGSKFSIAYNDMETPVICTEDYVVFRITDEAKQKILLARWLYMFFKRSEFDRYVITNSWGSSTEFFNWEDICEIDIDLPPLNIQQKYVDVYNAMLVNQQSYERGLEDLKIAFDSILDKEKHHAHTIAVGELLNEIDNRNSDGTIEDIEGINITKQFMPTVANTTDINLNRYKIVQNNQIAYSGMQTGRDKCIRIALQTSDKPIIVSPAYTVFEVKKDLVLPEFIMMWFSREESDRRGWFMSDSSVRSNLDLDRFYEIEIPIPSIDEQKAIVDIYRAYIDRRSISNRLKERIKSMCPILIKGSLEEAGA</sequence>
<evidence type="ECO:0000259" key="4">
    <source>
        <dbReference type="Pfam" id="PF01420"/>
    </source>
</evidence>
<keyword evidence="6" id="KW-1185">Reference proteome</keyword>
<accession>A0A3G9JRD8</accession>
<dbReference type="InParanoid" id="A0A3G9JRD8"/>
<feature type="domain" description="Type I restriction modification DNA specificity" evidence="4">
    <location>
        <begin position="268"/>
        <end position="361"/>
    </location>
</feature>
<dbReference type="Gene3D" id="3.90.220.20">
    <property type="entry name" value="DNA methylase specificity domains"/>
    <property type="match status" value="2"/>
</dbReference>
<evidence type="ECO:0000313" key="6">
    <source>
        <dbReference type="Proteomes" id="UP000268059"/>
    </source>
</evidence>
<dbReference type="InterPro" id="IPR000055">
    <property type="entry name" value="Restrct_endonuc_typeI_TRD"/>
</dbReference>
<evidence type="ECO:0000256" key="2">
    <source>
        <dbReference type="ARBA" id="ARBA00022747"/>
    </source>
</evidence>
<keyword evidence="2" id="KW-0680">Restriction system</keyword>
<dbReference type="AlphaFoldDB" id="A0A3G9JRD8"/>
<dbReference type="InterPro" id="IPR044946">
    <property type="entry name" value="Restrct_endonuc_typeI_TRD_sf"/>
</dbReference>
<dbReference type="RefSeq" id="WP_125119664.1">
    <property type="nucleotide sequence ID" value="NZ_AP019309.1"/>
</dbReference>
<dbReference type="EMBL" id="AP019309">
    <property type="protein sequence ID" value="BBH26858.1"/>
    <property type="molecule type" value="Genomic_DNA"/>
</dbReference>
<dbReference type="KEGG" id="ebm:SG0102_17920"/>
<dbReference type="OrthoDB" id="9795776at2"/>
<dbReference type="Pfam" id="PF01420">
    <property type="entry name" value="Methylase_S"/>
    <property type="match status" value="1"/>
</dbReference>
<keyword evidence="3" id="KW-0238">DNA-binding</keyword>
<name>A0A3G9JRD8_9FIRM</name>
<dbReference type="SUPFAM" id="SSF116734">
    <property type="entry name" value="DNA methylase specificity domain"/>
    <property type="match status" value="2"/>
</dbReference>
<dbReference type="PANTHER" id="PTHR30408">
    <property type="entry name" value="TYPE-1 RESTRICTION ENZYME ECOKI SPECIFICITY PROTEIN"/>
    <property type="match status" value="1"/>
</dbReference>
<evidence type="ECO:0000256" key="1">
    <source>
        <dbReference type="ARBA" id="ARBA00010923"/>
    </source>
</evidence>
<evidence type="ECO:0000256" key="3">
    <source>
        <dbReference type="ARBA" id="ARBA00023125"/>
    </source>
</evidence>
<dbReference type="InterPro" id="IPR052021">
    <property type="entry name" value="Type-I_RS_S_subunit"/>
</dbReference>
<comment type="similarity">
    <text evidence="1">Belongs to the type-I restriction system S methylase family.</text>
</comment>
<dbReference type="GO" id="GO:0003677">
    <property type="term" value="F:DNA binding"/>
    <property type="evidence" value="ECO:0007669"/>
    <property type="project" value="UniProtKB-KW"/>
</dbReference>
<proteinExistence type="inferred from homology"/>